<dbReference type="Pfam" id="PF14181">
    <property type="entry name" value="YqfQ"/>
    <property type="match status" value="1"/>
</dbReference>
<dbReference type="InterPro" id="IPR025571">
    <property type="entry name" value="YqfQ"/>
</dbReference>
<dbReference type="Proteomes" id="UP001418796">
    <property type="component" value="Unassembled WGS sequence"/>
</dbReference>
<reference evidence="1 2" key="1">
    <citation type="submission" date="2024-03" db="EMBL/GenBank/DDBJ databases">
        <title>Bacilli Hybrid Assemblies.</title>
        <authorList>
            <person name="Kovac J."/>
        </authorList>
    </citation>
    <scope>NUCLEOTIDE SEQUENCE [LARGE SCALE GENOMIC DNA]</scope>
    <source>
        <strain evidence="1 2">FSL R7-0666</strain>
    </source>
</reference>
<dbReference type="RefSeq" id="WP_343130101.1">
    <property type="nucleotide sequence ID" value="NZ_JBCITK010000001.1"/>
</dbReference>
<evidence type="ECO:0000313" key="2">
    <source>
        <dbReference type="Proteomes" id="UP001418796"/>
    </source>
</evidence>
<gene>
    <name evidence="1" type="primary">vrrA</name>
    <name evidence="1" type="ORF">MKY91_08165</name>
</gene>
<protein>
    <submittedName>
        <fullName evidence="1">VrrA/YqfQ family protein</fullName>
    </submittedName>
</protein>
<dbReference type="EMBL" id="JBCITK010000001">
    <property type="protein sequence ID" value="MEN0643120.1"/>
    <property type="molecule type" value="Genomic_DNA"/>
</dbReference>
<sequence length="205" mass="21030">MQRIFGPPAGPTPIQPLARSPFMFGPGPGAGMVPPSAFLGGPGPQAASGFMQGAGGRVGLLARLFGGGGGASAVSGAAFPTAGASGGSFLSGINFTSILQNTQRIMGITQQVMPMVQQYGPIIRNAPALWRIMRSQPSSDTEEVTNEITSPNIPIQNEQETSLTPETMSPEALSPQVNVPIQPQLATIQSVARPVGGPPAPKLYV</sequence>
<accession>A0ABU9VGS8</accession>
<comment type="caution">
    <text evidence="1">The sequence shown here is derived from an EMBL/GenBank/DDBJ whole genome shotgun (WGS) entry which is preliminary data.</text>
</comment>
<proteinExistence type="predicted"/>
<organism evidence="1 2">
    <name type="scientific">Alkalicoccobacillus gibsonii</name>
    <dbReference type="NCBI Taxonomy" id="79881"/>
    <lineage>
        <taxon>Bacteria</taxon>
        <taxon>Bacillati</taxon>
        <taxon>Bacillota</taxon>
        <taxon>Bacilli</taxon>
        <taxon>Bacillales</taxon>
        <taxon>Bacillaceae</taxon>
        <taxon>Alkalicoccobacillus</taxon>
    </lineage>
</organism>
<name>A0ABU9VGS8_9BACI</name>
<evidence type="ECO:0000313" key="1">
    <source>
        <dbReference type="EMBL" id="MEN0643120.1"/>
    </source>
</evidence>
<keyword evidence="2" id="KW-1185">Reference proteome</keyword>